<evidence type="ECO:0000313" key="4">
    <source>
        <dbReference type="Proteomes" id="UP001497457"/>
    </source>
</evidence>
<accession>A0ABC8XYD3</accession>
<dbReference type="InterPro" id="IPR046533">
    <property type="entry name" value="DUF6598"/>
</dbReference>
<name>A0ABC8XYD3_9POAL</name>
<protein>
    <recommendedName>
        <fullName evidence="2">DUF6598 domain-containing protein</fullName>
    </recommendedName>
</protein>
<proteinExistence type="predicted"/>
<evidence type="ECO:0000313" key="3">
    <source>
        <dbReference type="EMBL" id="CAL4935216.1"/>
    </source>
</evidence>
<reference evidence="3" key="1">
    <citation type="submission" date="2024-10" db="EMBL/GenBank/DDBJ databases">
        <authorList>
            <person name="Ryan C."/>
        </authorList>
    </citation>
    <scope>NUCLEOTIDE SEQUENCE [LARGE SCALE GENOMIC DNA]</scope>
</reference>
<feature type="domain" description="DUF6598" evidence="2">
    <location>
        <begin position="162"/>
        <end position="310"/>
    </location>
</feature>
<keyword evidence="4" id="KW-1185">Reference proteome</keyword>
<dbReference type="EMBL" id="OZ075125">
    <property type="protein sequence ID" value="CAL4935216.1"/>
    <property type="molecule type" value="Genomic_DNA"/>
</dbReference>
<feature type="compositionally biased region" description="Basic and acidic residues" evidence="1">
    <location>
        <begin position="8"/>
        <end position="20"/>
    </location>
</feature>
<dbReference type="Pfam" id="PF20241">
    <property type="entry name" value="DUF6598"/>
    <property type="match status" value="1"/>
</dbReference>
<dbReference type="Proteomes" id="UP001497457">
    <property type="component" value="Chromosome 15b"/>
</dbReference>
<feature type="compositionally biased region" description="Basic and acidic residues" evidence="1">
    <location>
        <begin position="35"/>
        <end position="44"/>
    </location>
</feature>
<evidence type="ECO:0000259" key="2">
    <source>
        <dbReference type="Pfam" id="PF20241"/>
    </source>
</evidence>
<evidence type="ECO:0000256" key="1">
    <source>
        <dbReference type="SAM" id="MobiDB-lite"/>
    </source>
</evidence>
<feature type="region of interest" description="Disordered" evidence="1">
    <location>
        <begin position="1"/>
        <end position="58"/>
    </location>
</feature>
<gene>
    <name evidence="3" type="ORF">URODEC1_LOCUS29144</name>
</gene>
<sequence>MAIGDSSPRPEDHEGGHEDGDGGVDDAASAPSEHCGGDGGRDDGGTTASDQDSDGEPLSYGQRAVQLLGIRANFPIRAINGYDWNMGRAIYRHYCKEEEEVQEEGMVDLVPMGPRSVLMACGCFGVEVFPATAADEEPYKKFGARPPITMGWDVLEDEELVEYTQTVSGGPGRELEITYLVIPTAVETTVEVKLKLKDLIVSKSRAVYGTIKASNSDYGNKSVHLFNCGRGRSCSVPSGSASSILLPLSPSVIALPYCQQLELHIELDLTVITISGNQEEDRRFKFMCLKFTPGIRSQEREVGGDQVEVSTTWYPVHPN</sequence>
<organism evidence="3 4">
    <name type="scientific">Urochloa decumbens</name>
    <dbReference type="NCBI Taxonomy" id="240449"/>
    <lineage>
        <taxon>Eukaryota</taxon>
        <taxon>Viridiplantae</taxon>
        <taxon>Streptophyta</taxon>
        <taxon>Embryophyta</taxon>
        <taxon>Tracheophyta</taxon>
        <taxon>Spermatophyta</taxon>
        <taxon>Magnoliopsida</taxon>
        <taxon>Liliopsida</taxon>
        <taxon>Poales</taxon>
        <taxon>Poaceae</taxon>
        <taxon>PACMAD clade</taxon>
        <taxon>Panicoideae</taxon>
        <taxon>Panicodae</taxon>
        <taxon>Paniceae</taxon>
        <taxon>Melinidinae</taxon>
        <taxon>Urochloa</taxon>
    </lineage>
</organism>
<dbReference type="AlphaFoldDB" id="A0ABC8XYD3"/>